<comment type="caution">
    <text evidence="1">The sequence shown here is derived from an EMBL/GenBank/DDBJ whole genome shotgun (WGS) entry which is preliminary data.</text>
</comment>
<evidence type="ECO:0000313" key="1">
    <source>
        <dbReference type="EMBL" id="GAH72699.1"/>
    </source>
</evidence>
<feature type="non-terminal residue" evidence="1">
    <location>
        <position position="273"/>
    </location>
</feature>
<dbReference type="AlphaFoldDB" id="X1J2X3"/>
<name>X1J2X3_9ZZZZ</name>
<sequence>LQDIITMELRDTFPRTRSEVEKEHPELREDPNWQAYISQGGGSRPQVYDWTVGGGTDINDALAEGTDYGPQSFASWYLGARKDYTTTFERTAASQGLTKYWAMKFWEAHWKLPDVGLARELLFRTEQVTPEMFRSILRWQDYPPDLLEAITEIAYNPLPRVDVRRMHLRGVLPIPDLFVGYLHLGYSPVNAARMTAFTVLMNAETKYRAAINAIRGAYVHGVIDLETAQEMMLEVYAPPTANDIPDISDLPLSEVQREAVVVAYEEISTQTAR</sequence>
<accession>X1J2X3</accession>
<proteinExistence type="predicted"/>
<dbReference type="EMBL" id="BARU01025972">
    <property type="protein sequence ID" value="GAH72699.1"/>
    <property type="molecule type" value="Genomic_DNA"/>
</dbReference>
<reference evidence="1" key="1">
    <citation type="journal article" date="2014" name="Front. Microbiol.">
        <title>High frequency of phylogenetically diverse reductive dehalogenase-homologous genes in deep subseafloor sedimentary metagenomes.</title>
        <authorList>
            <person name="Kawai M."/>
            <person name="Futagami T."/>
            <person name="Toyoda A."/>
            <person name="Takaki Y."/>
            <person name="Nishi S."/>
            <person name="Hori S."/>
            <person name="Arai W."/>
            <person name="Tsubouchi T."/>
            <person name="Morono Y."/>
            <person name="Uchiyama I."/>
            <person name="Ito T."/>
            <person name="Fujiyama A."/>
            <person name="Inagaki F."/>
            <person name="Takami H."/>
        </authorList>
    </citation>
    <scope>NUCLEOTIDE SEQUENCE</scope>
    <source>
        <strain evidence="1">Expedition CK06-06</strain>
    </source>
</reference>
<feature type="non-terminal residue" evidence="1">
    <location>
        <position position="1"/>
    </location>
</feature>
<organism evidence="1">
    <name type="scientific">marine sediment metagenome</name>
    <dbReference type="NCBI Taxonomy" id="412755"/>
    <lineage>
        <taxon>unclassified sequences</taxon>
        <taxon>metagenomes</taxon>
        <taxon>ecological metagenomes</taxon>
    </lineage>
</organism>
<gene>
    <name evidence="1" type="ORF">S03H2_41779</name>
</gene>
<protein>
    <submittedName>
        <fullName evidence="1">Uncharacterized protein</fullName>
    </submittedName>
</protein>